<name>A0A372NZX7_9SPHI</name>
<evidence type="ECO:0000313" key="1">
    <source>
        <dbReference type="EMBL" id="RFZ95676.1"/>
    </source>
</evidence>
<dbReference type="Gene3D" id="1.20.1440.60">
    <property type="entry name" value="23S rRNA-intervening sequence"/>
    <property type="match status" value="1"/>
</dbReference>
<dbReference type="InterPro" id="IPR036583">
    <property type="entry name" value="23S_rRNA_IVS_sf"/>
</dbReference>
<dbReference type="PANTHER" id="PTHR38471:SF2">
    <property type="entry name" value="FOUR HELIX BUNDLE PROTEIN"/>
    <property type="match status" value="1"/>
</dbReference>
<reference evidence="1 2" key="1">
    <citation type="submission" date="2018-08" db="EMBL/GenBank/DDBJ databases">
        <title>Mucilaginibacter sp. MYSH2.</title>
        <authorList>
            <person name="Seo T."/>
        </authorList>
    </citation>
    <scope>NUCLEOTIDE SEQUENCE [LARGE SCALE GENOMIC DNA]</scope>
    <source>
        <strain evidence="1 2">MYSH2</strain>
    </source>
</reference>
<dbReference type="InterPro" id="IPR012657">
    <property type="entry name" value="23S_rRNA-intervening_sequence"/>
</dbReference>
<dbReference type="SUPFAM" id="SSF158446">
    <property type="entry name" value="IVS-encoded protein-like"/>
    <property type="match status" value="1"/>
</dbReference>
<dbReference type="PANTHER" id="PTHR38471">
    <property type="entry name" value="FOUR HELIX BUNDLE PROTEIN"/>
    <property type="match status" value="1"/>
</dbReference>
<proteinExistence type="predicted"/>
<sequence>MRHNFKNLKVWQKAMDLTDMTFDFCKDLPVNERYNLIDQINRSSCSVPSNIAEGSGKNTNKHFAEFLAVSISSSFELETQLLICERRSYGSQEKLEVCLQLLSEVQRMIFSFREYILENEKAS</sequence>
<dbReference type="NCBIfam" id="TIGR02436">
    <property type="entry name" value="four helix bundle protein"/>
    <property type="match status" value="1"/>
</dbReference>
<protein>
    <submittedName>
        <fullName evidence="1">Four helix bundle protein</fullName>
    </submittedName>
</protein>
<dbReference type="RefSeq" id="WP_117391226.1">
    <property type="nucleotide sequence ID" value="NZ_QWDC01000001.1"/>
</dbReference>
<dbReference type="Proteomes" id="UP000264217">
    <property type="component" value="Unassembled WGS sequence"/>
</dbReference>
<evidence type="ECO:0000313" key="2">
    <source>
        <dbReference type="Proteomes" id="UP000264217"/>
    </source>
</evidence>
<comment type="caution">
    <text evidence="1">The sequence shown here is derived from an EMBL/GenBank/DDBJ whole genome shotgun (WGS) entry which is preliminary data.</text>
</comment>
<accession>A0A372NZX7</accession>
<dbReference type="EMBL" id="QWDC01000001">
    <property type="protein sequence ID" value="RFZ95676.1"/>
    <property type="molecule type" value="Genomic_DNA"/>
</dbReference>
<gene>
    <name evidence="1" type="ORF">D0C36_09215</name>
</gene>
<dbReference type="AlphaFoldDB" id="A0A372NZX7"/>
<keyword evidence="2" id="KW-1185">Reference proteome</keyword>
<dbReference type="Pfam" id="PF05635">
    <property type="entry name" value="23S_rRNA_IVP"/>
    <property type="match status" value="1"/>
</dbReference>
<dbReference type="CDD" id="cd16377">
    <property type="entry name" value="23S_rRNA_IVP_like"/>
    <property type="match status" value="1"/>
</dbReference>
<organism evidence="1 2">
    <name type="scientific">Mucilaginibacter conchicola</name>
    <dbReference type="NCBI Taxonomy" id="2303333"/>
    <lineage>
        <taxon>Bacteria</taxon>
        <taxon>Pseudomonadati</taxon>
        <taxon>Bacteroidota</taxon>
        <taxon>Sphingobacteriia</taxon>
        <taxon>Sphingobacteriales</taxon>
        <taxon>Sphingobacteriaceae</taxon>
        <taxon>Mucilaginibacter</taxon>
    </lineage>
</organism>